<reference evidence="1" key="1">
    <citation type="submission" date="2021-05" db="EMBL/GenBank/DDBJ databases">
        <authorList>
            <person name="Scholz U."/>
            <person name="Mascher M."/>
            <person name="Fiebig A."/>
        </authorList>
    </citation>
    <scope>NUCLEOTIDE SEQUENCE [LARGE SCALE GENOMIC DNA]</scope>
</reference>
<keyword evidence="2" id="KW-1185">Reference proteome</keyword>
<evidence type="ECO:0000313" key="1">
    <source>
        <dbReference type="EnsemblPlants" id="AVESA.00010b.r2.4DG0751090.1.CDS"/>
    </source>
</evidence>
<sequence>MLSDGGDDDSSAPARFELQEDPSFWKDNNVQVVIRVRPLSSSEISLQGNKRCVRQDNGQSITWTGHPESRFTFDLVADEHITQESLFKVAGVPMVENCMAGYNSCMFAYGQTGSGKTHTMLGDIENGTRRNNEHCGMTPRVFEHLFLRIQKEKEIRGDEKLSFTCKCSFLEIYNEQILDLLNPNATNLQLREDVKRGMHVENLTEHEVSNAREAMQQLIEGAANRKVASTNMNRASSRSHSVFTCLIESKWESQGIKHHRFSHLNLVDLAGSERQKSSGAEGERLKEASNINKSLSTLGHVITSLIAVSNKKSQHVPYRDSKLTFLLQDSLGGNSKTTIIANISPASCCAAETLSTLKFAQRAKHIRNNAIINEDASGDVLSMRLEIQHLKKELSRLQGQSGFTSNGSICESPGAFKWDQAHGTFSPLMFNKRATQGKDYDIALVAAFRRDLEKEAKLKAAIAAKQIAEQLATQRSEEVRSFKMRLRFREDRIKRLEQLASGKLSAEAHLLQEKEDLVKEIEALRSQLERNPEITRFAMENLQLKEDLRRLQSFVDEEEQERMHQQIMVLEHQLLEALDWKLMNEKDPVNKDLSLFGEVDGDEKNEFLHLQAIQNEREIESLRKNLSVCLQAKEKLERRVDELTLELELAKKCDHENKESEVEQLQEQSVLLDAQTELKTLVDAIATASQREAEAHETAIGLEKENEELRTELKVLIEDNKRLVELYEHAIVNIEAKQDGNNPSVPQTEDVNDQQTSHPSCGGNIVNGSLLDYQPESATGFPEYGSSSDAIEEPKMVDEKCSHTDDLSRSEFSELQLQLQLQLEEMHEENDKLMSLYEQAMQERDEFKRKVSEQSNPETTEDIQFRETDAGMDEAMDTEDIQGKHVDDSPIVAFKEVLQLVRVKLEYVQDKLVTAQDAVQYFKLLEMASTRAEELSASIQLCCGDIQQGQEDINALKSSLSESQEREIASECKFFSPAALCWDLHLKNQSLAGSKYDVSLELMNEKKEELSKLRILKTEISAAFTKAHESETELRNKIDGLKQKYRSLEARRNESERVLFAIDNLTSPATPLQKTPMRFGKASELLNLEEERTELLSELKKAREQHSMVQKEIKSLKKYDDLDDKISCLESEIEDCYPSLLEADTERFVRDLTLAEIWEGEQKDMPSLLVEYQDGIFQVSLEEEEIRLCEESLQHQTMSLGELNSKLNQAMRDLGELLRDRTSRGSDASALHVSDKVKGDLDAIEVHVAEARQLLLIDSQTES</sequence>
<proteinExistence type="predicted"/>
<evidence type="ECO:0000313" key="2">
    <source>
        <dbReference type="Proteomes" id="UP001732700"/>
    </source>
</evidence>
<accession>A0ACD5X7P3</accession>
<dbReference type="EnsemblPlants" id="AVESA.00010b.r2.4DG0751090.1">
    <property type="protein sequence ID" value="AVESA.00010b.r2.4DG0751090.1.CDS"/>
    <property type="gene ID" value="AVESA.00010b.r2.4DG0751090"/>
</dbReference>
<protein>
    <submittedName>
        <fullName evidence="1">Uncharacterized protein</fullName>
    </submittedName>
</protein>
<dbReference type="Proteomes" id="UP001732700">
    <property type="component" value="Chromosome 4D"/>
</dbReference>
<name>A0ACD5X7P3_AVESA</name>
<organism evidence="1 2">
    <name type="scientific">Avena sativa</name>
    <name type="common">Oat</name>
    <dbReference type="NCBI Taxonomy" id="4498"/>
    <lineage>
        <taxon>Eukaryota</taxon>
        <taxon>Viridiplantae</taxon>
        <taxon>Streptophyta</taxon>
        <taxon>Embryophyta</taxon>
        <taxon>Tracheophyta</taxon>
        <taxon>Spermatophyta</taxon>
        <taxon>Magnoliopsida</taxon>
        <taxon>Liliopsida</taxon>
        <taxon>Poales</taxon>
        <taxon>Poaceae</taxon>
        <taxon>BOP clade</taxon>
        <taxon>Pooideae</taxon>
        <taxon>Poodae</taxon>
        <taxon>Poeae</taxon>
        <taxon>Poeae Chloroplast Group 1 (Aveneae type)</taxon>
        <taxon>Aveninae</taxon>
        <taxon>Avena</taxon>
    </lineage>
</organism>
<reference evidence="1" key="2">
    <citation type="submission" date="2025-09" db="UniProtKB">
        <authorList>
            <consortium name="EnsemblPlants"/>
        </authorList>
    </citation>
    <scope>IDENTIFICATION</scope>
</reference>